<dbReference type="Proteomes" id="UP000596742">
    <property type="component" value="Unassembled WGS sequence"/>
</dbReference>
<sequence length="113" mass="12942">MSVHFSVRKTDGEEYEPSSLRDMMCTYDRILRSDNYGYEISKSVEFAKTRDVLNAKQIPLNKMGKGNGEKRAETLTYDDIEAMFRTGQLGLSNPTTLLHTLCFLTQYILAYVV</sequence>
<gene>
    <name evidence="1" type="ORF">MGAL_10B077461</name>
</gene>
<comment type="caution">
    <text evidence="1">The sequence shown here is derived from an EMBL/GenBank/DDBJ whole genome shotgun (WGS) entry which is preliminary data.</text>
</comment>
<dbReference type="AlphaFoldDB" id="A0A8B6F631"/>
<protein>
    <submittedName>
        <fullName evidence="1">Uncharacterized protein</fullName>
    </submittedName>
</protein>
<dbReference type="InterPro" id="IPR042838">
    <property type="entry name" value="KIAA1958"/>
</dbReference>
<dbReference type="PANTHER" id="PTHR46963:SF1">
    <property type="entry name" value="SIMILAR TO RIKEN CDNA E130308A19"/>
    <property type="match status" value="1"/>
</dbReference>
<dbReference type="PANTHER" id="PTHR46963">
    <property type="entry name" value="SIMILAR TO RIKEN CDNA E130308A19"/>
    <property type="match status" value="1"/>
</dbReference>
<keyword evidence="2" id="KW-1185">Reference proteome</keyword>
<reference evidence="1" key="1">
    <citation type="submission" date="2018-11" db="EMBL/GenBank/DDBJ databases">
        <authorList>
            <person name="Alioto T."/>
            <person name="Alioto T."/>
        </authorList>
    </citation>
    <scope>NUCLEOTIDE SEQUENCE</scope>
</reference>
<proteinExistence type="predicted"/>
<dbReference type="EMBL" id="UYJE01006334">
    <property type="protein sequence ID" value="VDI45169.1"/>
    <property type="molecule type" value="Genomic_DNA"/>
</dbReference>
<organism evidence="1 2">
    <name type="scientific">Mytilus galloprovincialis</name>
    <name type="common">Mediterranean mussel</name>
    <dbReference type="NCBI Taxonomy" id="29158"/>
    <lineage>
        <taxon>Eukaryota</taxon>
        <taxon>Metazoa</taxon>
        <taxon>Spiralia</taxon>
        <taxon>Lophotrochozoa</taxon>
        <taxon>Mollusca</taxon>
        <taxon>Bivalvia</taxon>
        <taxon>Autobranchia</taxon>
        <taxon>Pteriomorphia</taxon>
        <taxon>Mytilida</taxon>
        <taxon>Mytiloidea</taxon>
        <taxon>Mytilidae</taxon>
        <taxon>Mytilinae</taxon>
        <taxon>Mytilus</taxon>
    </lineage>
</organism>
<evidence type="ECO:0000313" key="2">
    <source>
        <dbReference type="Proteomes" id="UP000596742"/>
    </source>
</evidence>
<evidence type="ECO:0000313" key="1">
    <source>
        <dbReference type="EMBL" id="VDI45169.1"/>
    </source>
</evidence>
<accession>A0A8B6F631</accession>
<name>A0A8B6F631_MYTGA</name>
<dbReference type="OrthoDB" id="6157981at2759"/>